<reference evidence="2 3" key="1">
    <citation type="journal article" date="2024" name="J Genomics">
        <title>Draft genome sequencing and assembly of Favolaschia claudopus CIRM-BRFM 2984 isolated from oak limbs.</title>
        <authorList>
            <person name="Navarro D."/>
            <person name="Drula E."/>
            <person name="Chaduli D."/>
            <person name="Cazenave R."/>
            <person name="Ahrendt S."/>
            <person name="Wang J."/>
            <person name="Lipzen A."/>
            <person name="Daum C."/>
            <person name="Barry K."/>
            <person name="Grigoriev I.V."/>
            <person name="Favel A."/>
            <person name="Rosso M.N."/>
            <person name="Martin F."/>
        </authorList>
    </citation>
    <scope>NUCLEOTIDE SEQUENCE [LARGE SCALE GENOMIC DNA]</scope>
    <source>
        <strain evidence="2 3">CIRM-BRFM 2984</strain>
    </source>
</reference>
<sequence length="308" mass="35312">IPLEYVRAKSTFLKTLDFHNSIPQPYGQPMKQEKVPFFSLIQTDPLFQSVSTNFAKLPTRSSAWSSPVSPWNVFTDVKDLPLPDVHVVETPDVFVKTPSPVTAKTTEAFTEEARLDAEKCDTAFDLEDLEEMIADRSRTRYIEINTSILDGKVLRIQDPTGKLLSDVFTLPPPLYDKMKDSIALVQGAMPGEWKEDESDRDGYRFLSCHYSYYSRYGEQGHDAPKDAPHMDNAQRDHGGRINFTQRIPHLSKEIRETPREYSILCDAYEEVFDYIRVTLQARFPDEYKNLSIYCDVLPMNAASPCYPF</sequence>
<protein>
    <submittedName>
        <fullName evidence="2">Uncharacterized protein</fullName>
    </submittedName>
</protein>
<evidence type="ECO:0000313" key="2">
    <source>
        <dbReference type="EMBL" id="KAK7027724.1"/>
    </source>
</evidence>
<comment type="caution">
    <text evidence="2">The sequence shown here is derived from an EMBL/GenBank/DDBJ whole genome shotgun (WGS) entry which is preliminary data.</text>
</comment>
<keyword evidence="3" id="KW-1185">Reference proteome</keyword>
<dbReference type="EMBL" id="JAWWNJ010000029">
    <property type="protein sequence ID" value="KAK7027724.1"/>
    <property type="molecule type" value="Genomic_DNA"/>
</dbReference>
<feature type="non-terminal residue" evidence="2">
    <location>
        <position position="308"/>
    </location>
</feature>
<gene>
    <name evidence="2" type="ORF">R3P38DRAFT_2446719</name>
    <name evidence="1" type="ORF">R3P38DRAFT_2457934</name>
</gene>
<organism evidence="2 3">
    <name type="scientific">Favolaschia claudopus</name>
    <dbReference type="NCBI Taxonomy" id="2862362"/>
    <lineage>
        <taxon>Eukaryota</taxon>
        <taxon>Fungi</taxon>
        <taxon>Dikarya</taxon>
        <taxon>Basidiomycota</taxon>
        <taxon>Agaricomycotina</taxon>
        <taxon>Agaricomycetes</taxon>
        <taxon>Agaricomycetidae</taxon>
        <taxon>Agaricales</taxon>
        <taxon>Marasmiineae</taxon>
        <taxon>Mycenaceae</taxon>
        <taxon>Favolaschia</taxon>
    </lineage>
</organism>
<name>A0AAW0BMY4_9AGAR</name>
<dbReference type="AlphaFoldDB" id="A0AAW0BMY4"/>
<proteinExistence type="predicted"/>
<dbReference type="EMBL" id="JAWWNJ010000100">
    <property type="protein sequence ID" value="KAK6995929.1"/>
    <property type="molecule type" value="Genomic_DNA"/>
</dbReference>
<dbReference type="Proteomes" id="UP001362999">
    <property type="component" value="Unassembled WGS sequence"/>
</dbReference>
<feature type="non-terminal residue" evidence="2">
    <location>
        <position position="1"/>
    </location>
</feature>
<evidence type="ECO:0000313" key="3">
    <source>
        <dbReference type="Proteomes" id="UP001362999"/>
    </source>
</evidence>
<accession>A0AAW0BMY4</accession>
<evidence type="ECO:0000313" key="1">
    <source>
        <dbReference type="EMBL" id="KAK6995929.1"/>
    </source>
</evidence>